<protein>
    <recommendedName>
        <fullName evidence="3">Sulfotransferase</fullName>
    </recommendedName>
</protein>
<evidence type="ECO:0000313" key="2">
    <source>
        <dbReference type="Proteomes" id="UP001305779"/>
    </source>
</evidence>
<dbReference type="InterPro" id="IPR027417">
    <property type="entry name" value="P-loop_NTPase"/>
</dbReference>
<organism evidence="1 2">
    <name type="scientific">Zasmidium cellare</name>
    <name type="common">Wine cellar mold</name>
    <name type="synonym">Racodium cellare</name>
    <dbReference type="NCBI Taxonomy" id="395010"/>
    <lineage>
        <taxon>Eukaryota</taxon>
        <taxon>Fungi</taxon>
        <taxon>Dikarya</taxon>
        <taxon>Ascomycota</taxon>
        <taxon>Pezizomycotina</taxon>
        <taxon>Dothideomycetes</taxon>
        <taxon>Dothideomycetidae</taxon>
        <taxon>Mycosphaerellales</taxon>
        <taxon>Mycosphaerellaceae</taxon>
        <taxon>Zasmidium</taxon>
    </lineage>
</organism>
<dbReference type="PANTHER" id="PTHR48312">
    <property type="match status" value="1"/>
</dbReference>
<accession>A0ABR0E1J3</accession>
<reference evidence="1 2" key="1">
    <citation type="journal article" date="2023" name="G3 (Bethesda)">
        <title>A chromosome-level genome assembly of Zasmidium syzygii isolated from banana leaves.</title>
        <authorList>
            <person name="van Westerhoven A.C."/>
            <person name="Mehrabi R."/>
            <person name="Talebi R."/>
            <person name="Steentjes M.B.F."/>
            <person name="Corcolon B."/>
            <person name="Chong P.A."/>
            <person name="Kema G.H.J."/>
            <person name="Seidl M.F."/>
        </authorList>
    </citation>
    <scope>NUCLEOTIDE SEQUENCE [LARGE SCALE GENOMIC DNA]</scope>
    <source>
        <strain evidence="1 2">P124</strain>
    </source>
</reference>
<dbReference type="EMBL" id="JAXOVC010000012">
    <property type="protein sequence ID" value="KAK4495194.1"/>
    <property type="molecule type" value="Genomic_DNA"/>
</dbReference>
<dbReference type="Gene3D" id="3.40.50.300">
    <property type="entry name" value="P-loop containing nucleotide triphosphate hydrolases"/>
    <property type="match status" value="1"/>
</dbReference>
<comment type="caution">
    <text evidence="1">The sequence shown here is derived from an EMBL/GenBank/DDBJ whole genome shotgun (WGS) entry which is preliminary data.</text>
</comment>
<gene>
    <name evidence="1" type="ORF">PRZ48_013521</name>
</gene>
<dbReference type="PANTHER" id="PTHR48312:SF1">
    <property type="entry name" value="SULFOTRANSFERASE"/>
    <property type="match status" value="1"/>
</dbReference>
<name>A0ABR0E1J3_ZASCE</name>
<evidence type="ECO:0008006" key="3">
    <source>
        <dbReference type="Google" id="ProtNLM"/>
    </source>
</evidence>
<proteinExistence type="predicted"/>
<sequence>MASRKSPIFIFDNPRTGSQLLNQDFAKHPQLEGTPGMISSWVWPLSVCGNERLATKLQISSEAVEADKVLEAEMVGWYKEKVDVDVNTMFTFENVRMGFEYNVNRVFGEGKIPFSREHRTSLLRQELLLELVRTGRIAQPPSNPTYIPDAIFATIRNPVILIRHPAKVIPSYYRSQRMKQKYAISDEPMQAWTLQKIGRFLYDHLASTDPVIVDGDDVMSKPRELSKKLCQIWGLEFSGCQFEWEEENDLSKSFPLSEPYMRTIFYSTGIQEKETRELNVDAEQVKWEREFGEGVAAGMRKMVDEDMECYEYLRGKKLQV</sequence>
<dbReference type="SUPFAM" id="SSF52540">
    <property type="entry name" value="P-loop containing nucleoside triphosphate hydrolases"/>
    <property type="match status" value="1"/>
</dbReference>
<keyword evidence="2" id="KW-1185">Reference proteome</keyword>
<dbReference type="Proteomes" id="UP001305779">
    <property type="component" value="Unassembled WGS sequence"/>
</dbReference>
<evidence type="ECO:0000313" key="1">
    <source>
        <dbReference type="EMBL" id="KAK4495194.1"/>
    </source>
</evidence>